<evidence type="ECO:0000313" key="6">
    <source>
        <dbReference type="EMBL" id="KGO97787.1"/>
    </source>
</evidence>
<evidence type="ECO:0000256" key="2">
    <source>
        <dbReference type="ARBA" id="ARBA00022692"/>
    </source>
</evidence>
<dbReference type="PANTHER" id="PTHR36985">
    <property type="entry name" value="TRANSLOCATION AND ASSEMBLY MODULE SUBUNIT TAMB"/>
    <property type="match status" value="1"/>
</dbReference>
<accession>A0A0A0M6X5</accession>
<dbReference type="GO" id="GO:0097347">
    <property type="term" value="C:TAM protein secretion complex"/>
    <property type="evidence" value="ECO:0007669"/>
    <property type="project" value="TreeGrafter"/>
</dbReference>
<dbReference type="EMBL" id="AVBH01000205">
    <property type="protein sequence ID" value="KGO97787.1"/>
    <property type="molecule type" value="Genomic_DNA"/>
</dbReference>
<feature type="transmembrane region" description="Helical" evidence="5">
    <location>
        <begin position="36"/>
        <end position="59"/>
    </location>
</feature>
<comment type="subcellular location">
    <subcellularLocation>
        <location evidence="1">Membrane</location>
        <topology evidence="1">Single-pass membrane protein</topology>
    </subcellularLocation>
</comment>
<gene>
    <name evidence="6" type="ORF">N791_06255</name>
</gene>
<keyword evidence="4 5" id="KW-0472">Membrane</keyword>
<name>A0A0A0M6X5_9GAMM</name>
<evidence type="ECO:0000256" key="5">
    <source>
        <dbReference type="SAM" id="Phobius"/>
    </source>
</evidence>
<organism evidence="6 7">
    <name type="scientific">Lysobacter defluvii IMMIB APB-9 = DSM 18482</name>
    <dbReference type="NCBI Taxonomy" id="1385515"/>
    <lineage>
        <taxon>Bacteria</taxon>
        <taxon>Pseudomonadati</taxon>
        <taxon>Pseudomonadota</taxon>
        <taxon>Gammaproteobacteria</taxon>
        <taxon>Lysobacterales</taxon>
        <taxon>Lysobacteraceae</taxon>
        <taxon>Novilysobacter</taxon>
    </lineage>
</organism>
<proteinExistence type="predicted"/>
<comment type="caution">
    <text evidence="6">The sequence shown here is derived from an EMBL/GenBank/DDBJ whole genome shotgun (WGS) entry which is preliminary data.</text>
</comment>
<keyword evidence="7" id="KW-1185">Reference proteome</keyword>
<reference evidence="6 7" key="1">
    <citation type="submission" date="2013-08" db="EMBL/GenBank/DDBJ databases">
        <title>Genomic analysis of Lysobacter defluvii.</title>
        <authorList>
            <person name="Wang Q."/>
            <person name="Wang G."/>
        </authorList>
    </citation>
    <scope>NUCLEOTIDE SEQUENCE [LARGE SCALE GENOMIC DNA]</scope>
    <source>
        <strain evidence="6 7">IMMIB APB-9</strain>
    </source>
</reference>
<evidence type="ECO:0000313" key="7">
    <source>
        <dbReference type="Proteomes" id="UP000030003"/>
    </source>
</evidence>
<dbReference type="Proteomes" id="UP000030003">
    <property type="component" value="Unassembled WGS sequence"/>
</dbReference>
<evidence type="ECO:0000256" key="4">
    <source>
        <dbReference type="ARBA" id="ARBA00023136"/>
    </source>
</evidence>
<dbReference type="AlphaFoldDB" id="A0A0A0M6X5"/>
<dbReference type="PANTHER" id="PTHR36985:SF1">
    <property type="entry name" value="TRANSLOCATION AND ASSEMBLY MODULE SUBUNIT TAMB"/>
    <property type="match status" value="1"/>
</dbReference>
<dbReference type="eggNOG" id="COG2911">
    <property type="taxonomic scope" value="Bacteria"/>
</dbReference>
<dbReference type="STRING" id="1385515.GCA_000423325_02365"/>
<evidence type="ECO:0000256" key="1">
    <source>
        <dbReference type="ARBA" id="ARBA00004167"/>
    </source>
</evidence>
<keyword evidence="2 5" id="KW-0812">Transmembrane</keyword>
<sequence length="684" mass="72362">MAPVFREPGPGEPTREEREARIAELRARREARLRKLAVRSVFVAGGLVLLLVVVGYWVLGTIGGREFLMAQIVARLPADTTLTWERAEGPASGPLALYDVRFTMPRQRDAECVPSADTPCETGTLEFFARRVMIDPALGPLLGRRLRLDALEVEGATLLLPHTEAPFRLPEWPEVLPEIAPPLDVLANDIRVDDFTVLNEDAAPGEHVIHVRRLRGGLLAEDGRLELRAVDADTDMGHFTAEGTYAPRDDYRTDLLATAVLPAAAGRTPARLGLVARGDLAEMEVAVAGRAPGEVRATLVLRGKPDGVVGDGPGMASREAPQWQLDAFADALDPGLLTGAEADPAAAPMELELHATGLAGDARMRGEFRQGDFEVRLLPSRVHLAEQAIEVDPLELELLGGTLRVTGSGDFSEPGAGRFRAGVAARGLEWGGGVDAPDGPVVRASAELGIAGVMDDWTVTGEARLDRGEQQATVRVDGRGDKERLQLPMLAVLMPGGELQGSGQVAWAPGLGWDIEGDLRGFDPGYFAPGWDGAVDGRLVTSGSTREDGGLDLEAALTGIGGTLRGRALDGEARFAMHGATRPDAASRFEGEAALSVGNSRIDARGTFAEAIDADIDLRPLHLSDLLPGAGGTLQGQVRLDGPLPLPGIEADLTGEGLAWNDYAAASLRLDGRLPAAGRAGALQ</sequence>
<dbReference type="GO" id="GO:0005886">
    <property type="term" value="C:plasma membrane"/>
    <property type="evidence" value="ECO:0007669"/>
    <property type="project" value="TreeGrafter"/>
</dbReference>
<dbReference type="GO" id="GO:0009306">
    <property type="term" value="P:protein secretion"/>
    <property type="evidence" value="ECO:0007669"/>
    <property type="project" value="TreeGrafter"/>
</dbReference>
<feature type="non-terminal residue" evidence="6">
    <location>
        <position position="684"/>
    </location>
</feature>
<keyword evidence="3 5" id="KW-1133">Transmembrane helix</keyword>
<protein>
    <submittedName>
        <fullName evidence="6">Pathogenicity protein</fullName>
    </submittedName>
</protein>
<evidence type="ECO:0000256" key="3">
    <source>
        <dbReference type="ARBA" id="ARBA00022989"/>
    </source>
</evidence>